<keyword evidence="2" id="KW-1185">Reference proteome</keyword>
<reference evidence="2" key="1">
    <citation type="journal article" date="2019" name="Int. J. Syst. Evol. Microbiol.">
        <title>The Global Catalogue of Microorganisms (GCM) 10K type strain sequencing project: providing services to taxonomists for standard genome sequencing and annotation.</title>
        <authorList>
            <consortium name="The Broad Institute Genomics Platform"/>
            <consortium name="The Broad Institute Genome Sequencing Center for Infectious Disease"/>
            <person name="Wu L."/>
            <person name="Ma J."/>
        </authorList>
    </citation>
    <scope>NUCLEOTIDE SEQUENCE [LARGE SCALE GENOMIC DNA]</scope>
    <source>
        <strain evidence="2">KCTC 42143</strain>
    </source>
</reference>
<proteinExistence type="predicted"/>
<gene>
    <name evidence="1" type="ORF">ACFSBK_07500</name>
</gene>
<comment type="caution">
    <text evidence="1">The sequence shown here is derived from an EMBL/GenBank/DDBJ whole genome shotgun (WGS) entry which is preliminary data.</text>
</comment>
<organism evidence="1 2">
    <name type="scientific">Carnobacterium antarcticum</name>
    <dbReference type="NCBI Taxonomy" id="2126436"/>
    <lineage>
        <taxon>Bacteria</taxon>
        <taxon>Bacillati</taxon>
        <taxon>Bacillota</taxon>
        <taxon>Bacilli</taxon>
        <taxon>Lactobacillales</taxon>
        <taxon>Carnobacteriaceae</taxon>
        <taxon>Carnobacterium</taxon>
    </lineage>
</organism>
<protein>
    <submittedName>
        <fullName evidence="1">Uncharacterized protein</fullName>
    </submittedName>
</protein>
<name>A0ABW4NPG1_9LACT</name>
<evidence type="ECO:0000313" key="2">
    <source>
        <dbReference type="Proteomes" id="UP001597285"/>
    </source>
</evidence>
<dbReference type="Proteomes" id="UP001597285">
    <property type="component" value="Unassembled WGS sequence"/>
</dbReference>
<dbReference type="RefSeq" id="WP_058918135.1">
    <property type="nucleotide sequence ID" value="NZ_JBHSQC010000025.1"/>
</dbReference>
<accession>A0ABW4NPG1</accession>
<sequence>MSETDKSWVEYLENRIAILDIHIESLTESKEQEHIDGVEAIDYYMQERNYFRGEVEKIKKTNKDCTPG</sequence>
<dbReference type="EMBL" id="JBHUFF010000013">
    <property type="protein sequence ID" value="MFD1799696.1"/>
    <property type="molecule type" value="Genomic_DNA"/>
</dbReference>
<evidence type="ECO:0000313" key="1">
    <source>
        <dbReference type="EMBL" id="MFD1799696.1"/>
    </source>
</evidence>